<dbReference type="Pfam" id="PF06847">
    <property type="entry name" value="Arc_PepC_II"/>
    <property type="match status" value="1"/>
</dbReference>
<dbReference type="EMBL" id="JZWS02000001">
    <property type="protein sequence ID" value="MCL7342961.1"/>
    <property type="molecule type" value="Genomic_DNA"/>
</dbReference>
<dbReference type="PANTHER" id="PTHR36506:SF1">
    <property type="entry name" value="PREFLAGELLIN PEPTIDASE"/>
    <property type="match status" value="1"/>
</dbReference>
<evidence type="ECO:0000313" key="9">
    <source>
        <dbReference type="EMBL" id="MCL7342961.1"/>
    </source>
</evidence>
<dbReference type="Gene3D" id="6.10.250.3240">
    <property type="match status" value="1"/>
</dbReference>
<name>A0AAE3FIF3_9CREN</name>
<dbReference type="InterPro" id="IPR052218">
    <property type="entry name" value="Preflagellin_Peptidase"/>
</dbReference>
<proteinExistence type="predicted"/>
<dbReference type="Pfam" id="PF01478">
    <property type="entry name" value="Peptidase_A24"/>
    <property type="match status" value="1"/>
</dbReference>
<dbReference type="AlphaFoldDB" id="A0AAE3FIF3"/>
<feature type="transmembrane region" description="Helical" evidence="6">
    <location>
        <begin position="57"/>
        <end position="74"/>
    </location>
</feature>
<dbReference type="InterPro" id="IPR009655">
    <property type="entry name" value="Preflagellin_peptidase_C"/>
</dbReference>
<evidence type="ECO:0000256" key="2">
    <source>
        <dbReference type="ARBA" id="ARBA00022475"/>
    </source>
</evidence>
<dbReference type="GO" id="GO:0004190">
    <property type="term" value="F:aspartic-type endopeptidase activity"/>
    <property type="evidence" value="ECO:0007669"/>
    <property type="project" value="UniProtKB-EC"/>
</dbReference>
<reference evidence="9" key="1">
    <citation type="submission" date="2022-05" db="EMBL/GenBank/DDBJ databases">
        <title>Metagenome Sequencing of an Archaeal-Dominated Microbial Community from a Hot Spring at the Los Azufres Geothermal Field, Mexico.</title>
        <authorList>
            <person name="Marin-Paredes R."/>
            <person name="Martinez-Romero E."/>
            <person name="Servin-Garciduenas L.E."/>
        </authorList>
    </citation>
    <scope>NUCLEOTIDE SEQUENCE</scope>
    <source>
        <strain evidence="9">AZ1-454</strain>
    </source>
</reference>
<dbReference type="GO" id="GO:0005886">
    <property type="term" value="C:plasma membrane"/>
    <property type="evidence" value="ECO:0007669"/>
    <property type="project" value="UniProtKB-SubCell"/>
</dbReference>
<evidence type="ECO:0000256" key="3">
    <source>
        <dbReference type="ARBA" id="ARBA00022692"/>
    </source>
</evidence>
<evidence type="ECO:0000256" key="1">
    <source>
        <dbReference type="ARBA" id="ARBA00004651"/>
    </source>
</evidence>
<evidence type="ECO:0000259" key="7">
    <source>
        <dbReference type="Pfam" id="PF01478"/>
    </source>
</evidence>
<protein>
    <submittedName>
        <fullName evidence="9">Prepilin peptidase</fullName>
        <ecNumber evidence="9">3.4.23.43</ecNumber>
    </submittedName>
</protein>
<keyword evidence="2" id="KW-1003">Cell membrane</keyword>
<evidence type="ECO:0000256" key="5">
    <source>
        <dbReference type="ARBA" id="ARBA00023136"/>
    </source>
</evidence>
<comment type="subcellular location">
    <subcellularLocation>
        <location evidence="1">Cell membrane</location>
        <topology evidence="1">Multi-pass membrane protein</topology>
    </subcellularLocation>
</comment>
<evidence type="ECO:0000256" key="6">
    <source>
        <dbReference type="SAM" id="Phobius"/>
    </source>
</evidence>
<feature type="transmembrane region" description="Helical" evidence="6">
    <location>
        <begin position="110"/>
        <end position="129"/>
    </location>
</feature>
<feature type="domain" description="Preflagellin peptidase C-terminal" evidence="8">
    <location>
        <begin position="142"/>
        <end position="233"/>
    </location>
</feature>
<feature type="domain" description="Prepilin type IV endopeptidase peptidase" evidence="7">
    <location>
        <begin position="11"/>
        <end position="110"/>
    </location>
</feature>
<dbReference type="InterPro" id="IPR000045">
    <property type="entry name" value="Prepilin_IV_endopep_pep"/>
</dbReference>
<keyword evidence="9" id="KW-0378">Hydrolase</keyword>
<keyword evidence="3 6" id="KW-0812">Transmembrane</keyword>
<gene>
    <name evidence="9" type="ORF">TQ35_000010</name>
</gene>
<accession>A0AAE3FIF3</accession>
<dbReference type="PANTHER" id="PTHR36506">
    <property type="entry name" value="PREFLAGELLIN PEPTIDASE"/>
    <property type="match status" value="1"/>
</dbReference>
<comment type="caution">
    <text evidence="9">The sequence shown here is derived from an EMBL/GenBank/DDBJ whole genome shotgun (WGS) entry which is preliminary data.</text>
</comment>
<dbReference type="Gene3D" id="1.20.120.1220">
    <property type="match status" value="1"/>
</dbReference>
<keyword evidence="4 6" id="KW-1133">Transmembrane helix</keyword>
<feature type="transmembrane region" description="Helical" evidence="6">
    <location>
        <begin position="6"/>
        <end position="24"/>
    </location>
</feature>
<keyword evidence="5 6" id="KW-0472">Membrane</keyword>
<organism evidence="9">
    <name type="scientific">Candidatus Aramenus sulfurataquae</name>
    <dbReference type="NCBI Taxonomy" id="1326980"/>
    <lineage>
        <taxon>Archaea</taxon>
        <taxon>Thermoproteota</taxon>
        <taxon>Thermoprotei</taxon>
        <taxon>Sulfolobales</taxon>
        <taxon>Sulfolobaceae</taxon>
        <taxon>Candidatus Aramenus</taxon>
    </lineage>
</organism>
<dbReference type="EC" id="3.4.23.43" evidence="9"/>
<evidence type="ECO:0000256" key="4">
    <source>
        <dbReference type="ARBA" id="ARBA00022989"/>
    </source>
</evidence>
<evidence type="ECO:0000259" key="8">
    <source>
        <dbReference type="Pfam" id="PF06847"/>
    </source>
</evidence>
<sequence length="236" mass="27104">MNLVYALQVVFSLIMLVYVSWLDLKSREIDEKIWLYFSPLAVFILFDYKYIDILLFAYSFSVTIVVLLLFYKYSLMGGADVFAMSILGLANSSVRPFFFPRLSVVGLEPITVILYTSIVISLSVLVNFVRNYKHTKGLPLSKRLVLAMSGRKVKVRDFLNSRFLFPLTVIDESGKEELRLTFYVDEDDKEWRERYAELVKKGVITEDTAIWVAYGLPVLPYITLGYVISLISGIPI</sequence>